<comment type="caution">
    <text evidence="5">The sequence shown here is derived from an EMBL/GenBank/DDBJ whole genome shotgun (WGS) entry which is preliminary data.</text>
</comment>
<dbReference type="Pfam" id="PF01547">
    <property type="entry name" value="SBP_bac_1"/>
    <property type="match status" value="1"/>
</dbReference>
<proteinExistence type="inferred from homology"/>
<gene>
    <name evidence="5" type="ORF">E0D97_02505</name>
</gene>
<dbReference type="Gene3D" id="3.40.190.10">
    <property type="entry name" value="Periplasmic binding protein-like II"/>
    <property type="match status" value="2"/>
</dbReference>
<keyword evidence="6" id="KW-1185">Reference proteome</keyword>
<accession>A0A4R0PIJ2</accession>
<dbReference type="PANTHER" id="PTHR43649:SF14">
    <property type="entry name" value="BLR3389 PROTEIN"/>
    <property type="match status" value="1"/>
</dbReference>
<sequence length="422" mass="47606">MKMSLRTAVLGAAAAALMASSAFAGSDAKLSGDLKIFLDTSNPAPRATMEAMIGRFQEKHPDLNIETTVIDREEYKTQIRNFLTANPPDVATWYAANRMRPYVDAGLFEDVSDLWQDAEIAENLASTKGAMTIDGKQWGVPYTYYQWGVYYRKDIYEELGLEEPENWEEFKANCQAILDSGRKCFTIGTKFLWTAGGWFDYLNMRTNGFDFHMDLAAGEVSWEDERVRKTFENWKELIDMGAYIDNHQTYSWQEALPFMVNGDAAAYLMGNFAVAPLRDAGLTDDQLDFYQFPEINPDVEMAEDAPTDTFHIPANAANKDAARAFLKFVVSADEQTEINNGKNLGQLPVNAKSSVDDDKFLNEGFEMLSSNSPGGVAQFWDRDASAEMAKVSMEGFQEFMVKPDNLDRILAKLERARQRIYK</sequence>
<evidence type="ECO:0000256" key="4">
    <source>
        <dbReference type="SAM" id="SignalP"/>
    </source>
</evidence>
<evidence type="ECO:0000313" key="5">
    <source>
        <dbReference type="EMBL" id="TCD16320.1"/>
    </source>
</evidence>
<comment type="similarity">
    <text evidence="2">Belongs to the bacterial solute-binding protein 1 family.</text>
</comment>
<protein>
    <submittedName>
        <fullName evidence="5">Extracellular solute-binding protein</fullName>
    </submittedName>
</protein>
<reference evidence="5 6" key="1">
    <citation type="journal article" date="2015" name="Antonie Van Leeuwenhoek">
        <title>Oricola cellulosilytica gen. nov., sp. nov., a cellulose-degrading bacterium of the family Phyllobacteriaceae isolated from surface seashore water, and emended descriptions of Mesorhizobium loti and Phyllobacterium myrsinacearum.</title>
        <authorList>
            <person name="Hameed A."/>
            <person name="Shahina M."/>
            <person name="Lai W.A."/>
            <person name="Lin S.Y."/>
            <person name="Young L.S."/>
            <person name="Liu Y.C."/>
            <person name="Hsu Y.H."/>
            <person name="Young C.C."/>
        </authorList>
    </citation>
    <scope>NUCLEOTIDE SEQUENCE [LARGE SCALE GENOMIC DNA]</scope>
    <source>
        <strain evidence="5 6">KCTC 52183</strain>
    </source>
</reference>
<comment type="subcellular location">
    <subcellularLocation>
        <location evidence="1">Periplasm</location>
    </subcellularLocation>
</comment>
<dbReference type="AlphaFoldDB" id="A0A4R0PIJ2"/>
<keyword evidence="3" id="KW-0574">Periplasm</keyword>
<dbReference type="OrthoDB" id="5897001at2"/>
<evidence type="ECO:0000313" key="6">
    <source>
        <dbReference type="Proteomes" id="UP000291301"/>
    </source>
</evidence>
<evidence type="ECO:0000256" key="2">
    <source>
        <dbReference type="ARBA" id="ARBA00008520"/>
    </source>
</evidence>
<dbReference type="Proteomes" id="UP000291301">
    <property type="component" value="Unassembled WGS sequence"/>
</dbReference>
<evidence type="ECO:0000256" key="3">
    <source>
        <dbReference type="ARBA" id="ARBA00022764"/>
    </source>
</evidence>
<keyword evidence="4" id="KW-0732">Signal</keyword>
<name>A0A4R0PIJ2_9HYPH</name>
<dbReference type="EMBL" id="SJST01000001">
    <property type="protein sequence ID" value="TCD16320.1"/>
    <property type="molecule type" value="Genomic_DNA"/>
</dbReference>
<dbReference type="GO" id="GO:0042597">
    <property type="term" value="C:periplasmic space"/>
    <property type="evidence" value="ECO:0007669"/>
    <property type="project" value="UniProtKB-SubCell"/>
</dbReference>
<dbReference type="RefSeq" id="WP_131565080.1">
    <property type="nucleotide sequence ID" value="NZ_JAINFK010000001.1"/>
</dbReference>
<dbReference type="PANTHER" id="PTHR43649">
    <property type="entry name" value="ARABINOSE-BINDING PROTEIN-RELATED"/>
    <property type="match status" value="1"/>
</dbReference>
<feature type="signal peptide" evidence="4">
    <location>
        <begin position="1"/>
        <end position="24"/>
    </location>
</feature>
<feature type="chain" id="PRO_5020872168" evidence="4">
    <location>
        <begin position="25"/>
        <end position="422"/>
    </location>
</feature>
<dbReference type="InterPro" id="IPR050490">
    <property type="entry name" value="Bact_solute-bd_prot1"/>
</dbReference>
<dbReference type="InterPro" id="IPR006059">
    <property type="entry name" value="SBP"/>
</dbReference>
<dbReference type="SUPFAM" id="SSF53850">
    <property type="entry name" value="Periplasmic binding protein-like II"/>
    <property type="match status" value="1"/>
</dbReference>
<organism evidence="5 6">
    <name type="scientific">Oricola cellulosilytica</name>
    <dbReference type="NCBI Taxonomy" id="1429082"/>
    <lineage>
        <taxon>Bacteria</taxon>
        <taxon>Pseudomonadati</taxon>
        <taxon>Pseudomonadota</taxon>
        <taxon>Alphaproteobacteria</taxon>
        <taxon>Hyphomicrobiales</taxon>
        <taxon>Ahrensiaceae</taxon>
        <taxon>Oricola</taxon>
    </lineage>
</organism>
<evidence type="ECO:0000256" key="1">
    <source>
        <dbReference type="ARBA" id="ARBA00004418"/>
    </source>
</evidence>